<proteinExistence type="inferred from homology"/>
<feature type="transmembrane region" description="Helical" evidence="7">
    <location>
        <begin position="261"/>
        <end position="283"/>
    </location>
</feature>
<evidence type="ECO:0000313" key="9">
    <source>
        <dbReference type="EMBL" id="MFB9470117.1"/>
    </source>
</evidence>
<comment type="caution">
    <text evidence="9">The sequence shown here is derived from an EMBL/GenBank/DDBJ whole genome shotgun (WGS) entry which is preliminary data.</text>
</comment>
<keyword evidence="3" id="KW-1003">Cell membrane</keyword>
<dbReference type="Pfam" id="PF00528">
    <property type="entry name" value="BPD_transp_1"/>
    <property type="match status" value="1"/>
</dbReference>
<evidence type="ECO:0000256" key="1">
    <source>
        <dbReference type="ARBA" id="ARBA00004651"/>
    </source>
</evidence>
<feature type="transmembrane region" description="Helical" evidence="7">
    <location>
        <begin position="21"/>
        <end position="44"/>
    </location>
</feature>
<keyword evidence="4 7" id="KW-0812">Transmembrane</keyword>
<keyword evidence="6 7" id="KW-0472">Membrane</keyword>
<evidence type="ECO:0000256" key="6">
    <source>
        <dbReference type="ARBA" id="ARBA00023136"/>
    </source>
</evidence>
<dbReference type="PANTHER" id="PTHR30193">
    <property type="entry name" value="ABC TRANSPORTER PERMEASE PROTEIN"/>
    <property type="match status" value="1"/>
</dbReference>
<feature type="domain" description="ABC transmembrane type-1" evidence="8">
    <location>
        <begin position="73"/>
        <end position="283"/>
    </location>
</feature>
<dbReference type="InterPro" id="IPR035906">
    <property type="entry name" value="MetI-like_sf"/>
</dbReference>
<feature type="transmembrane region" description="Helical" evidence="7">
    <location>
        <begin position="72"/>
        <end position="99"/>
    </location>
</feature>
<sequence length="299" mass="32138">MTTARPARRAGRGGSIKWMTIPALVFFVGFALIPLVGVLALSFAQWDGLGEIGIAGFSNWSAILADPGLPHALWITFLVMAVSWAVQTPASILMGAFLAGQQKYRAILSVVFFIPLLLSSAALAITYKALLDPNFGLGAGLNIPFLVQDWLGEPVLAFGVVIFVVSWQYIPFHSLIYQGGIRQIPRSMYEAAELDGAGRVRRFFSITLPQLKYTIITSSTLMVVGSLTLFDLIFVLTAGGPGDATRVLALDMYKRGFQANLMGPASVIAVILVLVGLGLSLLLRRLGGRDQSHSQLEGA</sequence>
<evidence type="ECO:0000313" key="10">
    <source>
        <dbReference type="Proteomes" id="UP001589568"/>
    </source>
</evidence>
<dbReference type="CDD" id="cd06261">
    <property type="entry name" value="TM_PBP2"/>
    <property type="match status" value="1"/>
</dbReference>
<evidence type="ECO:0000256" key="3">
    <source>
        <dbReference type="ARBA" id="ARBA00022475"/>
    </source>
</evidence>
<keyword evidence="5 7" id="KW-1133">Transmembrane helix</keyword>
<dbReference type="Proteomes" id="UP001589568">
    <property type="component" value="Unassembled WGS sequence"/>
</dbReference>
<evidence type="ECO:0000256" key="7">
    <source>
        <dbReference type="RuleBase" id="RU363032"/>
    </source>
</evidence>
<dbReference type="PROSITE" id="PS50928">
    <property type="entry name" value="ABC_TM1"/>
    <property type="match status" value="1"/>
</dbReference>
<reference evidence="9 10" key="1">
    <citation type="submission" date="2024-09" db="EMBL/GenBank/DDBJ databases">
        <authorList>
            <person name="Sun Q."/>
            <person name="Mori K."/>
        </authorList>
    </citation>
    <scope>NUCLEOTIDE SEQUENCE [LARGE SCALE GENOMIC DNA]</scope>
    <source>
        <strain evidence="9 10">JCM 3324</strain>
    </source>
</reference>
<keyword evidence="10" id="KW-1185">Reference proteome</keyword>
<dbReference type="InterPro" id="IPR051393">
    <property type="entry name" value="ABC_transporter_permease"/>
</dbReference>
<feature type="transmembrane region" description="Helical" evidence="7">
    <location>
        <begin position="221"/>
        <end position="241"/>
    </location>
</feature>
<dbReference type="InterPro" id="IPR000515">
    <property type="entry name" value="MetI-like"/>
</dbReference>
<gene>
    <name evidence="9" type="ORF">ACFFR3_11405</name>
</gene>
<dbReference type="Gene3D" id="1.10.3720.10">
    <property type="entry name" value="MetI-like"/>
    <property type="match status" value="1"/>
</dbReference>
<evidence type="ECO:0000256" key="2">
    <source>
        <dbReference type="ARBA" id="ARBA00022448"/>
    </source>
</evidence>
<feature type="transmembrane region" description="Helical" evidence="7">
    <location>
        <begin position="155"/>
        <end position="177"/>
    </location>
</feature>
<name>A0ABV5NIT0_9ACTN</name>
<comment type="similarity">
    <text evidence="7">Belongs to the binding-protein-dependent transport system permease family.</text>
</comment>
<dbReference type="EMBL" id="JBHMCF010000011">
    <property type="protein sequence ID" value="MFB9470117.1"/>
    <property type="molecule type" value="Genomic_DNA"/>
</dbReference>
<dbReference type="RefSeq" id="WP_364384858.1">
    <property type="nucleotide sequence ID" value="NZ_JBHMCF010000011.1"/>
</dbReference>
<keyword evidence="2 7" id="KW-0813">Transport</keyword>
<comment type="subcellular location">
    <subcellularLocation>
        <location evidence="1 7">Cell membrane</location>
        <topology evidence="1 7">Multi-pass membrane protein</topology>
    </subcellularLocation>
</comment>
<organism evidence="9 10">
    <name type="scientific">Nonomuraea salmonea</name>
    <dbReference type="NCBI Taxonomy" id="46181"/>
    <lineage>
        <taxon>Bacteria</taxon>
        <taxon>Bacillati</taxon>
        <taxon>Actinomycetota</taxon>
        <taxon>Actinomycetes</taxon>
        <taxon>Streptosporangiales</taxon>
        <taxon>Streptosporangiaceae</taxon>
        <taxon>Nonomuraea</taxon>
    </lineage>
</organism>
<evidence type="ECO:0000256" key="4">
    <source>
        <dbReference type="ARBA" id="ARBA00022692"/>
    </source>
</evidence>
<evidence type="ECO:0000256" key="5">
    <source>
        <dbReference type="ARBA" id="ARBA00022989"/>
    </source>
</evidence>
<accession>A0ABV5NIT0</accession>
<feature type="transmembrane region" description="Helical" evidence="7">
    <location>
        <begin position="106"/>
        <end position="127"/>
    </location>
</feature>
<dbReference type="SUPFAM" id="SSF161098">
    <property type="entry name" value="MetI-like"/>
    <property type="match status" value="1"/>
</dbReference>
<protein>
    <submittedName>
        <fullName evidence="9">Carbohydrate ABC transporter permease</fullName>
    </submittedName>
</protein>
<evidence type="ECO:0000259" key="8">
    <source>
        <dbReference type="PROSITE" id="PS50928"/>
    </source>
</evidence>
<dbReference type="PANTHER" id="PTHR30193:SF37">
    <property type="entry name" value="INNER MEMBRANE ABC TRANSPORTER PERMEASE PROTEIN YCJO"/>
    <property type="match status" value="1"/>
</dbReference>